<accession>A0ACC2RUP5</accession>
<evidence type="ECO:0000313" key="1">
    <source>
        <dbReference type="EMBL" id="KAJ9053753.1"/>
    </source>
</evidence>
<dbReference type="Proteomes" id="UP001165960">
    <property type="component" value="Unassembled WGS sequence"/>
</dbReference>
<reference evidence="1" key="1">
    <citation type="submission" date="2022-04" db="EMBL/GenBank/DDBJ databases">
        <title>Genome of the entomopathogenic fungus Entomophthora muscae.</title>
        <authorList>
            <person name="Elya C."/>
            <person name="Lovett B.R."/>
            <person name="Lee E."/>
            <person name="Macias A.M."/>
            <person name="Hajek A.E."/>
            <person name="De Bivort B.L."/>
            <person name="Kasson M.T."/>
            <person name="De Fine Licht H.H."/>
            <person name="Stajich J.E."/>
        </authorList>
    </citation>
    <scope>NUCLEOTIDE SEQUENCE</scope>
    <source>
        <strain evidence="1">Berkeley</strain>
    </source>
</reference>
<comment type="caution">
    <text evidence="1">The sequence shown here is derived from an EMBL/GenBank/DDBJ whole genome shotgun (WGS) entry which is preliminary data.</text>
</comment>
<dbReference type="EMBL" id="QTSX02006491">
    <property type="protein sequence ID" value="KAJ9053753.1"/>
    <property type="molecule type" value="Genomic_DNA"/>
</dbReference>
<protein>
    <submittedName>
        <fullName evidence="1">Uncharacterized protein</fullName>
    </submittedName>
</protein>
<sequence length="484" mass="53662">MAIMSVKSSSVLSSSSKPALSPEPVLSKKEQVLDDDVELATPQNNVNIKRLLRRIDWRVVPFLCLIQMASYLDRVNIGQAKLYGLEKDLHLEPHQFSWSLSVFFISYLLFEVPSNLMLKKASPPRWMALIMFCWGMTTICMAAVKGFYGLMICRLFLGAFEAGVFPGIVLYLSFWYPRGDQGSRISFVTCASSLASAISGPISYLLHSMSKVGGLSSWQWIFICEGIPTVLIAIMTGLLLPASPQKAQWLSHEEQTLLKENSTHSSQEHSFDSAQFIGCFTDYKTYLYIVCYFGLQTPVISIAMLLPTIIRDMGFENTTAMLLTAPPYVAAMFFNLLWAWHSDYTMDRCFHTMAGAFTTLFGFILMLATEALTPRYIGAGLVVVGVNASLAPALSWCNNNLVGATKSATSIALVVMFGNLGGVFAGHFYRPTEAPLYIQSHLINVACLAMSMLSAFTLRCLLARENRALDTSPNPSDPTFRYVL</sequence>
<gene>
    <name evidence="1" type="ORF">DSO57_1021146</name>
</gene>
<proteinExistence type="predicted"/>
<keyword evidence="2" id="KW-1185">Reference proteome</keyword>
<name>A0ACC2RUP5_9FUNG</name>
<organism evidence="1 2">
    <name type="scientific">Entomophthora muscae</name>
    <dbReference type="NCBI Taxonomy" id="34485"/>
    <lineage>
        <taxon>Eukaryota</taxon>
        <taxon>Fungi</taxon>
        <taxon>Fungi incertae sedis</taxon>
        <taxon>Zoopagomycota</taxon>
        <taxon>Entomophthoromycotina</taxon>
        <taxon>Entomophthoromycetes</taxon>
        <taxon>Entomophthorales</taxon>
        <taxon>Entomophthoraceae</taxon>
        <taxon>Entomophthora</taxon>
    </lineage>
</organism>
<evidence type="ECO:0000313" key="2">
    <source>
        <dbReference type="Proteomes" id="UP001165960"/>
    </source>
</evidence>